<dbReference type="Gene3D" id="1.10.510.10">
    <property type="entry name" value="Transferase(Phosphotransferase) domain 1"/>
    <property type="match status" value="1"/>
</dbReference>
<feature type="compositionally biased region" description="Low complexity" evidence="10">
    <location>
        <begin position="550"/>
        <end position="560"/>
    </location>
</feature>
<evidence type="ECO:0000256" key="5">
    <source>
        <dbReference type="ARBA" id="ARBA00022777"/>
    </source>
</evidence>
<comment type="catalytic activity">
    <reaction evidence="7">
        <text>L-threonyl-[protein] + ATP = O-phospho-L-threonyl-[protein] + ADP + H(+)</text>
        <dbReference type="Rhea" id="RHEA:46608"/>
        <dbReference type="Rhea" id="RHEA-COMP:11060"/>
        <dbReference type="Rhea" id="RHEA-COMP:11605"/>
        <dbReference type="ChEBI" id="CHEBI:15378"/>
        <dbReference type="ChEBI" id="CHEBI:30013"/>
        <dbReference type="ChEBI" id="CHEBI:30616"/>
        <dbReference type="ChEBI" id="CHEBI:61977"/>
        <dbReference type="ChEBI" id="CHEBI:456216"/>
        <dbReference type="EC" id="2.7.11.1"/>
    </reaction>
</comment>
<feature type="compositionally biased region" description="Basic and acidic residues" evidence="10">
    <location>
        <begin position="598"/>
        <end position="617"/>
    </location>
</feature>
<dbReference type="EMBL" id="FMIA01000002">
    <property type="protein sequence ID" value="SCL63773.1"/>
    <property type="molecule type" value="Genomic_DNA"/>
</dbReference>
<reference evidence="13 14" key="1">
    <citation type="submission" date="2016-06" db="EMBL/GenBank/DDBJ databases">
        <authorList>
            <person name="Kjaerup R.B."/>
            <person name="Dalgaard T.S."/>
            <person name="Juul-Madsen H.R."/>
        </authorList>
    </citation>
    <scope>NUCLEOTIDE SEQUENCE [LARGE SCALE GENOMIC DNA]</scope>
    <source>
        <strain evidence="13 14">DSM 45577</strain>
    </source>
</reference>
<dbReference type="PROSITE" id="PS00107">
    <property type="entry name" value="PROTEIN_KINASE_ATP"/>
    <property type="match status" value="1"/>
</dbReference>
<evidence type="ECO:0000256" key="1">
    <source>
        <dbReference type="ARBA" id="ARBA00012513"/>
    </source>
</evidence>
<feature type="region of interest" description="Disordered" evidence="10">
    <location>
        <begin position="550"/>
        <end position="643"/>
    </location>
</feature>
<feature type="compositionally biased region" description="Gly residues" evidence="10">
    <location>
        <begin position="572"/>
        <end position="581"/>
    </location>
</feature>
<dbReference type="SUPFAM" id="SSF56112">
    <property type="entry name" value="Protein kinase-like (PK-like)"/>
    <property type="match status" value="1"/>
</dbReference>
<dbReference type="CDD" id="cd14014">
    <property type="entry name" value="STKc_PknB_like"/>
    <property type="match status" value="1"/>
</dbReference>
<dbReference type="STRING" id="683228.GA0070617_5294"/>
<dbReference type="FunFam" id="3.30.200.20:FF:000035">
    <property type="entry name" value="Serine/threonine protein kinase Stk1"/>
    <property type="match status" value="1"/>
</dbReference>
<name>A0A1C6VBQ1_9ACTN</name>
<evidence type="ECO:0000256" key="8">
    <source>
        <dbReference type="ARBA" id="ARBA00048679"/>
    </source>
</evidence>
<protein>
    <recommendedName>
        <fullName evidence="1">non-specific serine/threonine protein kinase</fullName>
        <ecNumber evidence="1">2.7.11.1</ecNumber>
    </recommendedName>
</protein>
<dbReference type="RefSeq" id="WP_229688425.1">
    <property type="nucleotide sequence ID" value="NZ_BMMJ01000007.1"/>
</dbReference>
<evidence type="ECO:0000256" key="2">
    <source>
        <dbReference type="ARBA" id="ARBA00022527"/>
    </source>
</evidence>
<dbReference type="Gene3D" id="3.30.200.20">
    <property type="entry name" value="Phosphorylase Kinase, domain 1"/>
    <property type="match status" value="1"/>
</dbReference>
<dbReference type="SMART" id="SM00637">
    <property type="entry name" value="CBD_II"/>
    <property type="match status" value="1"/>
</dbReference>
<sequence>MGGVVRNGAQLLGRRYRLVEQLGAGGMSVVWRGYDEVLGRQVAVKVLASRLASDRAFRHRIRIEAQAAARLAHPNITGVYDYGESVQVGLTVPYVVMELVDGVPLSARLGRDARLPWREAVTIGAEVASALAAAHARGVVHRDVSPGNVMLTATGVKVVDFGISALVGVSEQGADGTVFGTPAYVAPERLDDGQVLPATDVYAVGLLLYRMLTGGLPWDASSTTQLLRAHMFQDPEPLPPVPGLPDAVTELVGRCLAKRPEDRPGTAELARTLADAAGVPAIVPVSPAASVDPGVLANAGTTILPWRVDTDALPFTEARRGRRMLGRRAGGGRHGGGGLLGRRAGGGLIGRRLMGGSVDNGPVNGLPVGGGLDGGRQSGGRLSGGPRVSARRRRVEAGLVAAGFVAVTAAMWGVASQHSPASGGAEQPTEARMGLEPPVSCAVAYTLRSDNGREFAADLTLTNTGRRELRDWTVHFSFPAEQKLTRPAPTVRQQGETVLVRPAANRPAVAPGKSEKVALTGTYTGVNPLPVEFRLGETRCGVQVAGVAGTAPATKPPAAKAKSKAATKKSAGSGGSGGSGGSAAKKQPVKKSAAKGSADAKKAAPKKPDPKASEAKKSAAPQKPDPKPAAKGAGGAKPAKGGR</sequence>
<dbReference type="Gene3D" id="2.60.40.290">
    <property type="match status" value="1"/>
</dbReference>
<dbReference type="AlphaFoldDB" id="A0A1C6VBQ1"/>
<gene>
    <name evidence="13" type="ORF">GA0070617_5294</name>
</gene>
<dbReference type="InterPro" id="IPR011009">
    <property type="entry name" value="Kinase-like_dom_sf"/>
</dbReference>
<evidence type="ECO:0000256" key="10">
    <source>
        <dbReference type="SAM" id="MobiDB-lite"/>
    </source>
</evidence>
<keyword evidence="5 13" id="KW-0418">Kinase</keyword>
<feature type="domain" description="CBM2" evidence="12">
    <location>
        <begin position="434"/>
        <end position="543"/>
    </location>
</feature>
<dbReference type="PROSITE" id="PS50011">
    <property type="entry name" value="PROTEIN_KINASE_DOM"/>
    <property type="match status" value="1"/>
</dbReference>
<dbReference type="Proteomes" id="UP000198937">
    <property type="component" value="Unassembled WGS sequence"/>
</dbReference>
<dbReference type="GO" id="GO:0030247">
    <property type="term" value="F:polysaccharide binding"/>
    <property type="evidence" value="ECO:0007669"/>
    <property type="project" value="UniProtKB-UniRule"/>
</dbReference>
<feature type="binding site" evidence="9">
    <location>
        <position position="45"/>
    </location>
    <ligand>
        <name>ATP</name>
        <dbReference type="ChEBI" id="CHEBI:30616"/>
    </ligand>
</feature>
<dbReference type="GO" id="GO:0004553">
    <property type="term" value="F:hydrolase activity, hydrolyzing O-glycosyl compounds"/>
    <property type="evidence" value="ECO:0007669"/>
    <property type="project" value="InterPro"/>
</dbReference>
<dbReference type="PANTHER" id="PTHR43289:SF6">
    <property type="entry name" value="SERINE_THREONINE-PROTEIN KINASE NEKL-3"/>
    <property type="match status" value="1"/>
</dbReference>
<feature type="domain" description="Protein kinase" evidence="11">
    <location>
        <begin position="16"/>
        <end position="282"/>
    </location>
</feature>
<dbReference type="GO" id="GO:0005524">
    <property type="term" value="F:ATP binding"/>
    <property type="evidence" value="ECO:0007669"/>
    <property type="project" value="UniProtKB-UniRule"/>
</dbReference>
<proteinExistence type="predicted"/>
<dbReference type="PROSITE" id="PS51173">
    <property type="entry name" value="CBM2"/>
    <property type="match status" value="1"/>
</dbReference>
<comment type="catalytic activity">
    <reaction evidence="8">
        <text>L-seryl-[protein] + ATP = O-phospho-L-seryl-[protein] + ADP + H(+)</text>
        <dbReference type="Rhea" id="RHEA:17989"/>
        <dbReference type="Rhea" id="RHEA-COMP:9863"/>
        <dbReference type="Rhea" id="RHEA-COMP:11604"/>
        <dbReference type="ChEBI" id="CHEBI:15378"/>
        <dbReference type="ChEBI" id="CHEBI:29999"/>
        <dbReference type="ChEBI" id="CHEBI:30616"/>
        <dbReference type="ChEBI" id="CHEBI:83421"/>
        <dbReference type="ChEBI" id="CHEBI:456216"/>
        <dbReference type="EC" id="2.7.11.1"/>
    </reaction>
</comment>
<dbReference type="PROSITE" id="PS00109">
    <property type="entry name" value="PROTEIN_KINASE_TYR"/>
    <property type="match status" value="1"/>
</dbReference>
<evidence type="ECO:0000313" key="14">
    <source>
        <dbReference type="Proteomes" id="UP000198937"/>
    </source>
</evidence>
<dbReference type="InterPro" id="IPR000719">
    <property type="entry name" value="Prot_kinase_dom"/>
</dbReference>
<evidence type="ECO:0000256" key="7">
    <source>
        <dbReference type="ARBA" id="ARBA00047899"/>
    </source>
</evidence>
<evidence type="ECO:0000259" key="11">
    <source>
        <dbReference type="PROSITE" id="PS50011"/>
    </source>
</evidence>
<dbReference type="SUPFAM" id="SSF49384">
    <property type="entry name" value="Carbohydrate-binding domain"/>
    <property type="match status" value="1"/>
</dbReference>
<dbReference type="InterPro" id="IPR017441">
    <property type="entry name" value="Protein_kinase_ATP_BS"/>
</dbReference>
<evidence type="ECO:0000256" key="9">
    <source>
        <dbReference type="PROSITE-ProRule" id="PRU10141"/>
    </source>
</evidence>
<keyword evidence="4 9" id="KW-0547">Nucleotide-binding</keyword>
<dbReference type="Pfam" id="PF00069">
    <property type="entry name" value="Pkinase"/>
    <property type="match status" value="1"/>
</dbReference>
<dbReference type="InterPro" id="IPR001919">
    <property type="entry name" value="CBD2"/>
</dbReference>
<keyword evidence="6 9" id="KW-0067">ATP-binding</keyword>
<evidence type="ECO:0000256" key="6">
    <source>
        <dbReference type="ARBA" id="ARBA00022840"/>
    </source>
</evidence>
<dbReference type="GO" id="GO:0004674">
    <property type="term" value="F:protein serine/threonine kinase activity"/>
    <property type="evidence" value="ECO:0007669"/>
    <property type="project" value="UniProtKB-KW"/>
</dbReference>
<keyword evidence="3" id="KW-0808">Transferase</keyword>
<dbReference type="InterPro" id="IPR012291">
    <property type="entry name" value="CBM2_carb-bd_dom_sf"/>
</dbReference>
<feature type="region of interest" description="Disordered" evidence="10">
    <location>
        <begin position="370"/>
        <end position="389"/>
    </location>
</feature>
<keyword evidence="14" id="KW-1185">Reference proteome</keyword>
<accession>A0A1C6VBQ1</accession>
<dbReference type="InterPro" id="IPR008965">
    <property type="entry name" value="CBM2/CBM3_carb-bd_dom_sf"/>
</dbReference>
<dbReference type="EC" id="2.7.11.1" evidence="1"/>
<evidence type="ECO:0000256" key="4">
    <source>
        <dbReference type="ARBA" id="ARBA00022741"/>
    </source>
</evidence>
<dbReference type="Pfam" id="PF00553">
    <property type="entry name" value="CBM_2"/>
    <property type="match status" value="1"/>
</dbReference>
<dbReference type="GO" id="GO:0005975">
    <property type="term" value="P:carbohydrate metabolic process"/>
    <property type="evidence" value="ECO:0007669"/>
    <property type="project" value="InterPro"/>
</dbReference>
<keyword evidence="2 13" id="KW-0723">Serine/threonine-protein kinase</keyword>
<feature type="compositionally biased region" description="Gly residues" evidence="10">
    <location>
        <begin position="370"/>
        <end position="383"/>
    </location>
</feature>
<evidence type="ECO:0000256" key="3">
    <source>
        <dbReference type="ARBA" id="ARBA00022679"/>
    </source>
</evidence>
<evidence type="ECO:0000313" key="13">
    <source>
        <dbReference type="EMBL" id="SCL63773.1"/>
    </source>
</evidence>
<dbReference type="PANTHER" id="PTHR43289">
    <property type="entry name" value="MITOGEN-ACTIVATED PROTEIN KINASE KINASE KINASE 20-RELATED"/>
    <property type="match status" value="1"/>
</dbReference>
<organism evidence="13 14">
    <name type="scientific">Micromonospora yangpuensis</name>
    <dbReference type="NCBI Taxonomy" id="683228"/>
    <lineage>
        <taxon>Bacteria</taxon>
        <taxon>Bacillati</taxon>
        <taxon>Actinomycetota</taxon>
        <taxon>Actinomycetes</taxon>
        <taxon>Micromonosporales</taxon>
        <taxon>Micromonosporaceae</taxon>
        <taxon>Micromonospora</taxon>
    </lineage>
</organism>
<evidence type="ECO:0000259" key="12">
    <source>
        <dbReference type="PROSITE" id="PS51173"/>
    </source>
</evidence>
<dbReference type="InterPro" id="IPR008266">
    <property type="entry name" value="Tyr_kinase_AS"/>
</dbReference>